<dbReference type="AlphaFoldDB" id="A0A3A9Z6Z5"/>
<keyword evidence="1" id="KW-0808">Transferase</keyword>
<dbReference type="GO" id="GO:0005524">
    <property type="term" value="F:ATP binding"/>
    <property type="evidence" value="ECO:0007669"/>
    <property type="project" value="UniProtKB-KW"/>
</dbReference>
<evidence type="ECO:0000259" key="2">
    <source>
        <dbReference type="Pfam" id="PF13581"/>
    </source>
</evidence>
<keyword evidence="3" id="KW-0067">ATP-binding</keyword>
<gene>
    <name evidence="3" type="ORF">D7294_10065</name>
</gene>
<dbReference type="InterPro" id="IPR036890">
    <property type="entry name" value="HATPase_C_sf"/>
</dbReference>
<accession>A0A3A9Z6Z5</accession>
<reference evidence="3 4" key="1">
    <citation type="journal article" date="2014" name="Int. J. Syst. Evol. Microbiol.">
        <title>Streptomyces hoynatensis sp. nov., isolated from deep marine sediment.</title>
        <authorList>
            <person name="Veyisoglu A."/>
            <person name="Sahin N."/>
        </authorList>
    </citation>
    <scope>NUCLEOTIDE SEQUENCE [LARGE SCALE GENOMIC DNA]</scope>
    <source>
        <strain evidence="3 4">KCTC 29097</strain>
    </source>
</reference>
<dbReference type="EMBL" id="RBAL01000004">
    <property type="protein sequence ID" value="RKN44010.1"/>
    <property type="molecule type" value="Genomic_DNA"/>
</dbReference>
<dbReference type="Proteomes" id="UP000272474">
    <property type="component" value="Unassembled WGS sequence"/>
</dbReference>
<dbReference type="RefSeq" id="WP_120677772.1">
    <property type="nucleotide sequence ID" value="NZ_RBAL01000004.1"/>
</dbReference>
<sequence length="155" mass="16341">MNPTTPHPRPGTLAHSFAARLRPTPRGARLARLLAVRELGRAGIAPATPLSCAVASITAELAANAVAHGRVPGRDFTFGLRLSAGLVRIEVSDARPDRFPPATAGLLRPPAPESAGGRGLLVVDALADRWGCTVADARVKTVWAEVRRLPPRVRS</sequence>
<dbReference type="CDD" id="cd16936">
    <property type="entry name" value="HATPase_RsbW-like"/>
    <property type="match status" value="1"/>
</dbReference>
<evidence type="ECO:0000313" key="3">
    <source>
        <dbReference type="EMBL" id="RKN44010.1"/>
    </source>
</evidence>
<dbReference type="OrthoDB" id="3473697at2"/>
<keyword evidence="1" id="KW-0723">Serine/threonine-protein kinase</keyword>
<feature type="domain" description="Histidine kinase/HSP90-like ATPase" evidence="2">
    <location>
        <begin position="23"/>
        <end position="130"/>
    </location>
</feature>
<dbReference type="GO" id="GO:0004674">
    <property type="term" value="F:protein serine/threonine kinase activity"/>
    <property type="evidence" value="ECO:0007669"/>
    <property type="project" value="UniProtKB-KW"/>
</dbReference>
<organism evidence="3 4">
    <name type="scientific">Streptomyces hoynatensis</name>
    <dbReference type="NCBI Taxonomy" id="1141874"/>
    <lineage>
        <taxon>Bacteria</taxon>
        <taxon>Bacillati</taxon>
        <taxon>Actinomycetota</taxon>
        <taxon>Actinomycetes</taxon>
        <taxon>Kitasatosporales</taxon>
        <taxon>Streptomycetaceae</taxon>
        <taxon>Streptomyces</taxon>
    </lineage>
</organism>
<keyword evidence="4" id="KW-1185">Reference proteome</keyword>
<comment type="caution">
    <text evidence="3">The sequence shown here is derived from an EMBL/GenBank/DDBJ whole genome shotgun (WGS) entry which is preliminary data.</text>
</comment>
<evidence type="ECO:0000313" key="4">
    <source>
        <dbReference type="Proteomes" id="UP000272474"/>
    </source>
</evidence>
<dbReference type="PANTHER" id="PTHR35526:SF3">
    <property type="entry name" value="ANTI-SIGMA-F FACTOR RSBW"/>
    <property type="match status" value="1"/>
</dbReference>
<dbReference type="InterPro" id="IPR003594">
    <property type="entry name" value="HATPase_dom"/>
</dbReference>
<name>A0A3A9Z6Z5_9ACTN</name>
<dbReference type="Pfam" id="PF13581">
    <property type="entry name" value="HATPase_c_2"/>
    <property type="match status" value="1"/>
</dbReference>
<proteinExistence type="predicted"/>
<evidence type="ECO:0000256" key="1">
    <source>
        <dbReference type="ARBA" id="ARBA00022527"/>
    </source>
</evidence>
<dbReference type="PANTHER" id="PTHR35526">
    <property type="entry name" value="ANTI-SIGMA-F FACTOR RSBW-RELATED"/>
    <property type="match status" value="1"/>
</dbReference>
<dbReference type="Gene3D" id="3.30.565.10">
    <property type="entry name" value="Histidine kinase-like ATPase, C-terminal domain"/>
    <property type="match status" value="1"/>
</dbReference>
<dbReference type="InterPro" id="IPR050267">
    <property type="entry name" value="Anti-sigma-factor_SerPK"/>
</dbReference>
<keyword evidence="3" id="KW-0547">Nucleotide-binding</keyword>
<keyword evidence="1" id="KW-0418">Kinase</keyword>
<protein>
    <submittedName>
        <fullName evidence="3">ATP-binding protein</fullName>
    </submittedName>
</protein>